<keyword evidence="3" id="KW-1185">Reference proteome</keyword>
<evidence type="ECO:0000313" key="2">
    <source>
        <dbReference type="EMBL" id="WVZ54757.1"/>
    </source>
</evidence>
<dbReference type="EMBL" id="CP144745">
    <property type="protein sequence ID" value="WVZ54757.1"/>
    <property type="molecule type" value="Genomic_DNA"/>
</dbReference>
<evidence type="ECO:0000313" key="3">
    <source>
        <dbReference type="Proteomes" id="UP001341281"/>
    </source>
</evidence>
<dbReference type="InterPro" id="IPR005174">
    <property type="entry name" value="KIB1-4_b-propeller"/>
</dbReference>
<dbReference type="Pfam" id="PF03478">
    <property type="entry name" value="Beta-prop_KIB1-4"/>
    <property type="match status" value="1"/>
</dbReference>
<dbReference type="Proteomes" id="UP001341281">
    <property type="component" value="Chromosome 01"/>
</dbReference>
<accession>A0AAQ3PXR7</accession>
<proteinExistence type="predicted"/>
<feature type="domain" description="KIB1-4 beta-propeller" evidence="1">
    <location>
        <begin position="60"/>
        <end position="345"/>
    </location>
</feature>
<sequence length="348" mass="39416">MLGLVFLHLPTRTDRAFFPAVCRTWCSAARESQLPPPSPVPWLVLPSGSVTSLPRGETFLLPEGVHYHTSYGEWLLLTWRDDGSCFLMNPFTRATMPLRSLSSYSYYEQPVEFGDDVFSYIHNPGTWMDNMHKEMSVLSLVVCSTRLIAAIVVVGDLGAIALCRPGAAAWSVSKHDECSWLSHMVFFQGKLYALDANNGDIEDLISIDIVDEQGSDEPRVSRIECFIQGAYFQSQKHAFCMKYLLESHGSLLMVCRKLSYKIDHCYAYEAGTSEFEVLKADLEQHLWADVRTLGNNQALFLGRGCSKAVCVSPYDLSRDCIFFLDDYISINWRWNKITTSCRVYDMKA</sequence>
<gene>
    <name evidence="2" type="ORF">U9M48_005508</name>
</gene>
<dbReference type="AlphaFoldDB" id="A0AAQ3PXR7"/>
<name>A0AAQ3PXR7_PASNO</name>
<dbReference type="PANTHER" id="PTHR33110">
    <property type="entry name" value="F-BOX/KELCH-REPEAT PROTEIN-RELATED"/>
    <property type="match status" value="1"/>
</dbReference>
<dbReference type="PANTHER" id="PTHR33110:SF43">
    <property type="entry name" value="F-BOX DOMAIN-CONTAINING PROTEIN"/>
    <property type="match status" value="1"/>
</dbReference>
<protein>
    <recommendedName>
        <fullName evidence="1">KIB1-4 beta-propeller domain-containing protein</fullName>
    </recommendedName>
</protein>
<reference evidence="2 3" key="1">
    <citation type="submission" date="2024-02" db="EMBL/GenBank/DDBJ databases">
        <title>High-quality chromosome-scale genome assembly of Pensacola bahiagrass (Paspalum notatum Flugge var. saurae).</title>
        <authorList>
            <person name="Vega J.M."/>
            <person name="Podio M."/>
            <person name="Orjuela J."/>
            <person name="Siena L.A."/>
            <person name="Pessino S.C."/>
            <person name="Combes M.C."/>
            <person name="Mariac C."/>
            <person name="Albertini E."/>
            <person name="Pupilli F."/>
            <person name="Ortiz J.P.A."/>
            <person name="Leblanc O."/>
        </authorList>
    </citation>
    <scope>NUCLEOTIDE SEQUENCE [LARGE SCALE GENOMIC DNA]</scope>
    <source>
        <strain evidence="2">R1</strain>
        <tissue evidence="2">Leaf</tissue>
    </source>
</reference>
<organism evidence="2 3">
    <name type="scientific">Paspalum notatum var. saurae</name>
    <dbReference type="NCBI Taxonomy" id="547442"/>
    <lineage>
        <taxon>Eukaryota</taxon>
        <taxon>Viridiplantae</taxon>
        <taxon>Streptophyta</taxon>
        <taxon>Embryophyta</taxon>
        <taxon>Tracheophyta</taxon>
        <taxon>Spermatophyta</taxon>
        <taxon>Magnoliopsida</taxon>
        <taxon>Liliopsida</taxon>
        <taxon>Poales</taxon>
        <taxon>Poaceae</taxon>
        <taxon>PACMAD clade</taxon>
        <taxon>Panicoideae</taxon>
        <taxon>Andropogonodae</taxon>
        <taxon>Paspaleae</taxon>
        <taxon>Paspalinae</taxon>
        <taxon>Paspalum</taxon>
    </lineage>
</organism>
<evidence type="ECO:0000259" key="1">
    <source>
        <dbReference type="Pfam" id="PF03478"/>
    </source>
</evidence>